<name>A0A0C3APV7_SERVB</name>
<evidence type="ECO:0000313" key="4">
    <source>
        <dbReference type="Proteomes" id="UP000054097"/>
    </source>
</evidence>
<evidence type="ECO:0000256" key="2">
    <source>
        <dbReference type="SAM" id="MobiDB-lite"/>
    </source>
</evidence>
<evidence type="ECO:0000313" key="3">
    <source>
        <dbReference type="EMBL" id="KIM21276.1"/>
    </source>
</evidence>
<reference evidence="4" key="2">
    <citation type="submission" date="2015-01" db="EMBL/GenBank/DDBJ databases">
        <title>Evolutionary Origins and Diversification of the Mycorrhizal Mutualists.</title>
        <authorList>
            <consortium name="DOE Joint Genome Institute"/>
            <consortium name="Mycorrhizal Genomics Consortium"/>
            <person name="Kohler A."/>
            <person name="Kuo A."/>
            <person name="Nagy L.G."/>
            <person name="Floudas D."/>
            <person name="Copeland A."/>
            <person name="Barry K.W."/>
            <person name="Cichocki N."/>
            <person name="Veneault-Fourrey C."/>
            <person name="LaButti K."/>
            <person name="Lindquist E.A."/>
            <person name="Lipzen A."/>
            <person name="Lundell T."/>
            <person name="Morin E."/>
            <person name="Murat C."/>
            <person name="Riley R."/>
            <person name="Ohm R."/>
            <person name="Sun H."/>
            <person name="Tunlid A."/>
            <person name="Henrissat B."/>
            <person name="Grigoriev I.V."/>
            <person name="Hibbett D.S."/>
            <person name="Martin F."/>
        </authorList>
    </citation>
    <scope>NUCLEOTIDE SEQUENCE [LARGE SCALE GENOMIC DNA]</scope>
    <source>
        <strain evidence="4">MAFF 305830</strain>
    </source>
</reference>
<feature type="compositionally biased region" description="Polar residues" evidence="2">
    <location>
        <begin position="244"/>
        <end position="279"/>
    </location>
</feature>
<keyword evidence="4" id="KW-1185">Reference proteome</keyword>
<keyword evidence="1" id="KW-0175">Coiled coil</keyword>
<reference evidence="3 4" key="1">
    <citation type="submission" date="2014-04" db="EMBL/GenBank/DDBJ databases">
        <authorList>
            <consortium name="DOE Joint Genome Institute"/>
            <person name="Kuo A."/>
            <person name="Zuccaro A."/>
            <person name="Kohler A."/>
            <person name="Nagy L.G."/>
            <person name="Floudas D."/>
            <person name="Copeland A."/>
            <person name="Barry K.W."/>
            <person name="Cichocki N."/>
            <person name="Veneault-Fourrey C."/>
            <person name="LaButti K."/>
            <person name="Lindquist E.A."/>
            <person name="Lipzen A."/>
            <person name="Lundell T."/>
            <person name="Morin E."/>
            <person name="Murat C."/>
            <person name="Sun H."/>
            <person name="Tunlid A."/>
            <person name="Henrissat B."/>
            <person name="Grigoriev I.V."/>
            <person name="Hibbett D.S."/>
            <person name="Martin F."/>
            <person name="Nordberg H.P."/>
            <person name="Cantor M.N."/>
            <person name="Hua S.X."/>
        </authorList>
    </citation>
    <scope>NUCLEOTIDE SEQUENCE [LARGE SCALE GENOMIC DNA]</scope>
    <source>
        <strain evidence="3 4">MAFF 305830</strain>
    </source>
</reference>
<dbReference type="Proteomes" id="UP000054097">
    <property type="component" value="Unassembled WGS sequence"/>
</dbReference>
<gene>
    <name evidence="3" type="ORF">M408DRAFT_110051</name>
</gene>
<dbReference type="AlphaFoldDB" id="A0A0C3APV7"/>
<feature type="compositionally biased region" description="Basic and acidic residues" evidence="2">
    <location>
        <begin position="234"/>
        <end position="243"/>
    </location>
</feature>
<accession>A0A0C3APV7</accession>
<dbReference type="EMBL" id="KN824388">
    <property type="protein sequence ID" value="KIM21276.1"/>
    <property type="molecule type" value="Genomic_DNA"/>
</dbReference>
<protein>
    <submittedName>
        <fullName evidence="3">Uncharacterized protein</fullName>
    </submittedName>
</protein>
<dbReference type="CDD" id="cd22249">
    <property type="entry name" value="UDM1_RNF168_RNF169-like"/>
    <property type="match status" value="1"/>
</dbReference>
<feature type="region of interest" description="Disordered" evidence="2">
    <location>
        <begin position="234"/>
        <end position="303"/>
    </location>
</feature>
<dbReference type="HOGENOM" id="CLU_918788_0_0_1"/>
<proteinExistence type="predicted"/>
<feature type="coiled-coil region" evidence="1">
    <location>
        <begin position="115"/>
        <end position="167"/>
    </location>
</feature>
<sequence length="303" mass="32836">MRSVAVLVGQNDALTVAPLPSLSKSSMSTCYVVFNPQCRASRDMGGASLRYFSNISETARHVYNVISIHRGTNSKDPGHFYTGYVLVPAELFGIGDEMAAVYQANVSVLQANTEIAAMKEKELALRAEIARLEAELEREVLEEKKILERKEERIAEIVALEEDLKDAHSFTAALLDGFPADEASQSTSTDTEKPLSNNHSIDKMAHSETSNMGNQSVKAAVDANRVFFFSQRRMSEGTDHSSPKDSQNSEASTPLTSPDTLFNSSAGQLNRGPGTSSANAAHGMLTGDKDKTPEAQPLIEEGH</sequence>
<evidence type="ECO:0000256" key="1">
    <source>
        <dbReference type="SAM" id="Coils"/>
    </source>
</evidence>
<organism evidence="3 4">
    <name type="scientific">Serendipita vermifera MAFF 305830</name>
    <dbReference type="NCBI Taxonomy" id="933852"/>
    <lineage>
        <taxon>Eukaryota</taxon>
        <taxon>Fungi</taxon>
        <taxon>Dikarya</taxon>
        <taxon>Basidiomycota</taxon>
        <taxon>Agaricomycotina</taxon>
        <taxon>Agaricomycetes</taxon>
        <taxon>Sebacinales</taxon>
        <taxon>Serendipitaceae</taxon>
        <taxon>Serendipita</taxon>
    </lineage>
</organism>